<proteinExistence type="predicted"/>
<evidence type="ECO:0000313" key="1">
    <source>
        <dbReference type="EMBL" id="LAB44017.1"/>
    </source>
</evidence>
<dbReference type="EMBL" id="IACM01164411">
    <property type="protein sequence ID" value="LAB44017.1"/>
    <property type="molecule type" value="Transcribed_RNA"/>
</dbReference>
<reference evidence="1" key="2">
    <citation type="submission" date="2017-11" db="EMBL/GenBank/DDBJ databases">
        <title>Coralsnake Venomics: Analyses of Venom Gland Transcriptomes and Proteomes of Six Brazilian Taxa.</title>
        <authorList>
            <person name="Aird S.D."/>
            <person name="Jorge da Silva N."/>
            <person name="Qiu L."/>
            <person name="Villar-Briones A."/>
            <person name="Aparecida-Saddi V."/>
            <person name="Campos-Telles M.P."/>
            <person name="Grau M."/>
            <person name="Mikheyev A.S."/>
        </authorList>
    </citation>
    <scope>NUCLEOTIDE SEQUENCE</scope>
    <source>
        <tissue evidence="1">Venom_gland</tissue>
    </source>
</reference>
<reference evidence="1" key="1">
    <citation type="submission" date="2017-07" db="EMBL/GenBank/DDBJ databases">
        <authorList>
            <person name="Mikheyev A."/>
            <person name="Grau M."/>
        </authorList>
    </citation>
    <scope>NUCLEOTIDE SEQUENCE</scope>
    <source>
        <tissue evidence="1">Venom_gland</tissue>
    </source>
</reference>
<protein>
    <submittedName>
        <fullName evidence="1">Uncharacterized protein</fullName>
    </submittedName>
</protein>
<organism evidence="1">
    <name type="scientific">Micrurus spixii</name>
    <name type="common">Amazon coral snake</name>
    <dbReference type="NCBI Taxonomy" id="129469"/>
    <lineage>
        <taxon>Eukaryota</taxon>
        <taxon>Metazoa</taxon>
        <taxon>Chordata</taxon>
        <taxon>Craniata</taxon>
        <taxon>Vertebrata</taxon>
        <taxon>Euteleostomi</taxon>
        <taxon>Lepidosauria</taxon>
        <taxon>Squamata</taxon>
        <taxon>Bifurcata</taxon>
        <taxon>Unidentata</taxon>
        <taxon>Episquamata</taxon>
        <taxon>Toxicofera</taxon>
        <taxon>Serpentes</taxon>
        <taxon>Colubroidea</taxon>
        <taxon>Elapidae</taxon>
        <taxon>Elapinae</taxon>
        <taxon>Micrurus</taxon>
    </lineage>
</organism>
<dbReference type="AlphaFoldDB" id="A0A2D4NE83"/>
<accession>A0A2D4NE83</accession>
<sequence length="111" mass="12900">MLTPGNYLNSFLQFSCKDFAKWFVIAFFLGPRDSNWPKVIQLPFLPKVVLELPVSLFLACYLNPKPNLAPYIQFLFFQPFICIPPGFPQVREIELVMPPDFQGEDTCLIRR</sequence>
<name>A0A2D4NE83_9SAUR</name>